<dbReference type="Proteomes" id="UP001165489">
    <property type="component" value="Unassembled WGS sequence"/>
</dbReference>
<evidence type="ECO:0000313" key="1">
    <source>
        <dbReference type="EMBL" id="MCH7410913.1"/>
    </source>
</evidence>
<proteinExistence type="predicted"/>
<comment type="caution">
    <text evidence="1">The sequence shown here is derived from an EMBL/GenBank/DDBJ whole genome shotgun (WGS) entry which is preliminary data.</text>
</comment>
<reference evidence="1" key="1">
    <citation type="submission" date="2022-03" db="EMBL/GenBank/DDBJ databases">
        <title>De novo assembled genomes of Belliella spp. (Cyclobacteriaceae) strains.</title>
        <authorList>
            <person name="Szabo A."/>
            <person name="Korponai K."/>
            <person name="Felfoldi T."/>
        </authorList>
    </citation>
    <scope>NUCLEOTIDE SEQUENCE</scope>
    <source>
        <strain evidence="1">DSM 111904</strain>
    </source>
</reference>
<sequence>MSKLETVSKLARQICEQNQDIQKETPEDRIAYEHLLQGIQELLKNQLELIKSQKTLSSQLMSIQMNQRDLNLKISLLNKGQK</sequence>
<gene>
    <name evidence="1" type="ORF">MM239_16005</name>
</gene>
<accession>A0ABS9V3D0</accession>
<name>A0ABS9V3D0_9BACT</name>
<dbReference type="EMBL" id="JAKZGP010000050">
    <property type="protein sequence ID" value="MCH7410913.1"/>
    <property type="molecule type" value="Genomic_DNA"/>
</dbReference>
<dbReference type="RefSeq" id="WP_241349271.1">
    <property type="nucleotide sequence ID" value="NZ_JAKZGP010000050.1"/>
</dbReference>
<protein>
    <submittedName>
        <fullName evidence="1">Uncharacterized protein</fullName>
    </submittedName>
</protein>
<evidence type="ECO:0000313" key="2">
    <source>
        <dbReference type="Proteomes" id="UP001165489"/>
    </source>
</evidence>
<keyword evidence="2" id="KW-1185">Reference proteome</keyword>
<organism evidence="1 2">
    <name type="scientific">Belliella filtrata</name>
    <dbReference type="NCBI Taxonomy" id="2923435"/>
    <lineage>
        <taxon>Bacteria</taxon>
        <taxon>Pseudomonadati</taxon>
        <taxon>Bacteroidota</taxon>
        <taxon>Cytophagia</taxon>
        <taxon>Cytophagales</taxon>
        <taxon>Cyclobacteriaceae</taxon>
        <taxon>Belliella</taxon>
    </lineage>
</organism>